<accession>A0A1F4X3I3</accession>
<sequence>MIPIHFKEENCIYAKDQPEYQPLPAHKDETGIVVTCWQLTTEEKKVIAETGIIYISLLTFNLPLQPLSVTVENPL</sequence>
<name>A0A1F4X3I3_UNCKA</name>
<dbReference type="Proteomes" id="UP000176815">
    <property type="component" value="Unassembled WGS sequence"/>
</dbReference>
<proteinExistence type="predicted"/>
<dbReference type="AlphaFoldDB" id="A0A1F4X3I3"/>
<protein>
    <submittedName>
        <fullName evidence="1">Uncharacterized protein</fullName>
    </submittedName>
</protein>
<reference evidence="1 2" key="1">
    <citation type="journal article" date="2016" name="Nat. Commun.">
        <title>Thousands of microbial genomes shed light on interconnected biogeochemical processes in an aquifer system.</title>
        <authorList>
            <person name="Anantharaman K."/>
            <person name="Brown C.T."/>
            <person name="Hug L.A."/>
            <person name="Sharon I."/>
            <person name="Castelle C.J."/>
            <person name="Probst A.J."/>
            <person name="Thomas B.C."/>
            <person name="Singh A."/>
            <person name="Wilkins M.J."/>
            <person name="Karaoz U."/>
            <person name="Brodie E.L."/>
            <person name="Williams K.H."/>
            <person name="Hubbard S.S."/>
            <person name="Banfield J.F."/>
        </authorList>
    </citation>
    <scope>NUCLEOTIDE SEQUENCE [LARGE SCALE GENOMIC DNA]</scope>
</reference>
<evidence type="ECO:0000313" key="1">
    <source>
        <dbReference type="EMBL" id="OGC76264.1"/>
    </source>
</evidence>
<dbReference type="EMBL" id="MEWG01000047">
    <property type="protein sequence ID" value="OGC76264.1"/>
    <property type="molecule type" value="Genomic_DNA"/>
</dbReference>
<organism evidence="1 2">
    <name type="scientific">candidate division WWE3 bacterium RIFOXYD1_FULL_39_9</name>
    <dbReference type="NCBI Taxonomy" id="1802649"/>
    <lineage>
        <taxon>Bacteria</taxon>
        <taxon>Katanobacteria</taxon>
    </lineage>
</organism>
<comment type="caution">
    <text evidence="1">The sequence shown here is derived from an EMBL/GenBank/DDBJ whole genome shotgun (WGS) entry which is preliminary data.</text>
</comment>
<evidence type="ECO:0000313" key="2">
    <source>
        <dbReference type="Proteomes" id="UP000176815"/>
    </source>
</evidence>
<gene>
    <name evidence="1" type="ORF">A2619_02310</name>
</gene>